<accession>A0A7S4C793</accession>
<sequence length="310" mass="33002">MDSDRRSSAGRHVCCADGTGEVGGAAEGSELATGNGRDGEVPCAAGRRGHRCKESRSACDADDGGYERCESCESCESCGYSKRCERFGGGAGGVEEGKEDGSSEGRGGLHQRLRVSFLDWDLEASSVVVDVEETFSTEQGVKTQQQAEASAASLALSSLEPAEKFDLILASDVIYSSCHARRLPAVVGKRMSAGGRMAAMVPVRSESNSREFFDGLVAAGMHVRYALVDTDWVDHIVSLQSGASASSSRNKAVKAAPSERNKQQQRKLNAAPMLAYSHQAPLTEGSILFVHAEWAVNEARQQAKSDEFGR</sequence>
<reference evidence="2" key="1">
    <citation type="submission" date="2021-01" db="EMBL/GenBank/DDBJ databases">
        <authorList>
            <person name="Corre E."/>
            <person name="Pelletier E."/>
            <person name="Niang G."/>
            <person name="Scheremetjew M."/>
            <person name="Finn R."/>
            <person name="Kale V."/>
            <person name="Holt S."/>
            <person name="Cochrane G."/>
            <person name="Meng A."/>
            <person name="Brown T."/>
            <person name="Cohen L."/>
        </authorList>
    </citation>
    <scope>NUCLEOTIDE SEQUENCE</scope>
    <source>
        <strain evidence="2">CCMP645</strain>
    </source>
</reference>
<gene>
    <name evidence="2" type="ORF">PCAR00345_LOCUS41123</name>
</gene>
<feature type="region of interest" description="Disordered" evidence="1">
    <location>
        <begin position="247"/>
        <end position="267"/>
    </location>
</feature>
<feature type="region of interest" description="Disordered" evidence="1">
    <location>
        <begin position="17"/>
        <end position="40"/>
    </location>
</feature>
<name>A0A7S4C793_CHRCT</name>
<organism evidence="2">
    <name type="scientific">Chrysotila carterae</name>
    <name type="common">Marine alga</name>
    <name type="synonym">Syracosphaera carterae</name>
    <dbReference type="NCBI Taxonomy" id="13221"/>
    <lineage>
        <taxon>Eukaryota</taxon>
        <taxon>Haptista</taxon>
        <taxon>Haptophyta</taxon>
        <taxon>Prymnesiophyceae</taxon>
        <taxon>Isochrysidales</taxon>
        <taxon>Isochrysidaceae</taxon>
        <taxon>Chrysotila</taxon>
    </lineage>
</organism>
<dbReference type="AlphaFoldDB" id="A0A7S4C793"/>
<proteinExistence type="predicted"/>
<evidence type="ECO:0000256" key="1">
    <source>
        <dbReference type="SAM" id="MobiDB-lite"/>
    </source>
</evidence>
<dbReference type="InterPro" id="IPR029063">
    <property type="entry name" value="SAM-dependent_MTases_sf"/>
</dbReference>
<dbReference type="EMBL" id="HBIZ01067191">
    <property type="protein sequence ID" value="CAE0788414.1"/>
    <property type="molecule type" value="Transcribed_RNA"/>
</dbReference>
<dbReference type="Gene3D" id="3.40.50.150">
    <property type="entry name" value="Vaccinia Virus protein VP39"/>
    <property type="match status" value="1"/>
</dbReference>
<evidence type="ECO:0000313" key="2">
    <source>
        <dbReference type="EMBL" id="CAE0788414.1"/>
    </source>
</evidence>
<protein>
    <submittedName>
        <fullName evidence="2">Uncharacterized protein</fullName>
    </submittedName>
</protein>